<organism evidence="2 3">
    <name type="scientific">Neohortaea acidophila</name>
    <dbReference type="NCBI Taxonomy" id="245834"/>
    <lineage>
        <taxon>Eukaryota</taxon>
        <taxon>Fungi</taxon>
        <taxon>Dikarya</taxon>
        <taxon>Ascomycota</taxon>
        <taxon>Pezizomycotina</taxon>
        <taxon>Dothideomycetes</taxon>
        <taxon>Dothideomycetidae</taxon>
        <taxon>Mycosphaerellales</taxon>
        <taxon>Teratosphaeriaceae</taxon>
        <taxon>Neohortaea</taxon>
    </lineage>
</organism>
<feature type="region of interest" description="Disordered" evidence="1">
    <location>
        <begin position="20"/>
        <end position="51"/>
    </location>
</feature>
<evidence type="ECO:0000313" key="2">
    <source>
        <dbReference type="EMBL" id="KAF2487939.1"/>
    </source>
</evidence>
<feature type="compositionally biased region" description="Basic residues" evidence="1">
    <location>
        <begin position="20"/>
        <end position="31"/>
    </location>
</feature>
<accession>A0A6A6Q7C6</accession>
<gene>
    <name evidence="2" type="ORF">BDY17DRAFT_289977</name>
</gene>
<evidence type="ECO:0000256" key="1">
    <source>
        <dbReference type="SAM" id="MobiDB-lite"/>
    </source>
</evidence>
<reference evidence="2" key="1">
    <citation type="journal article" date="2020" name="Stud. Mycol.">
        <title>101 Dothideomycetes genomes: a test case for predicting lifestyles and emergence of pathogens.</title>
        <authorList>
            <person name="Haridas S."/>
            <person name="Albert R."/>
            <person name="Binder M."/>
            <person name="Bloem J."/>
            <person name="Labutti K."/>
            <person name="Salamov A."/>
            <person name="Andreopoulos B."/>
            <person name="Baker S."/>
            <person name="Barry K."/>
            <person name="Bills G."/>
            <person name="Bluhm B."/>
            <person name="Cannon C."/>
            <person name="Castanera R."/>
            <person name="Culley D."/>
            <person name="Daum C."/>
            <person name="Ezra D."/>
            <person name="Gonzalez J."/>
            <person name="Henrissat B."/>
            <person name="Kuo A."/>
            <person name="Liang C."/>
            <person name="Lipzen A."/>
            <person name="Lutzoni F."/>
            <person name="Magnuson J."/>
            <person name="Mondo S."/>
            <person name="Nolan M."/>
            <person name="Ohm R."/>
            <person name="Pangilinan J."/>
            <person name="Park H.-J."/>
            <person name="Ramirez L."/>
            <person name="Alfaro M."/>
            <person name="Sun H."/>
            <person name="Tritt A."/>
            <person name="Yoshinaga Y."/>
            <person name="Zwiers L.-H."/>
            <person name="Turgeon B."/>
            <person name="Goodwin S."/>
            <person name="Spatafora J."/>
            <person name="Crous P."/>
            <person name="Grigoriev I."/>
        </authorList>
    </citation>
    <scope>NUCLEOTIDE SEQUENCE</scope>
    <source>
        <strain evidence="2">CBS 113389</strain>
    </source>
</reference>
<name>A0A6A6Q7C6_9PEZI</name>
<feature type="compositionally biased region" description="Polar residues" evidence="1">
    <location>
        <begin position="36"/>
        <end position="51"/>
    </location>
</feature>
<dbReference type="GeneID" id="54473425"/>
<dbReference type="AlphaFoldDB" id="A0A6A6Q7C6"/>
<evidence type="ECO:0000313" key="3">
    <source>
        <dbReference type="Proteomes" id="UP000799767"/>
    </source>
</evidence>
<dbReference type="Proteomes" id="UP000799767">
    <property type="component" value="Unassembled WGS sequence"/>
</dbReference>
<dbReference type="RefSeq" id="XP_033594508.1">
    <property type="nucleotide sequence ID" value="XM_033732423.1"/>
</dbReference>
<sequence length="356" mass="38749">MTPTQIKGLLKIRADHVRRRHKIQKAVRHKPRENLVESQPRSPPSSSLMSGNNGTEYELFNFFPALPSSNPSSSAAPLSENILLFRLNQPDLRMRRLCCPSSDGAVVEETLGVKGRCKPRLVEGRLSVDGRGRAREVRELLNEERRLLRLSRRRMPLGLFCTSGVVGADIVLCVGFGGVGFVGESYSSTSDSGYAPGILRSGVLGCEFSGPRTCFAGDAGGESGGGGILVPSVREMLTGRTVRRKGLEEEVVVVVRGFEVGRGIAACSPQFDTTCVRRGMRRRKGCCRGLPCAKGETIGVAEAERCNVSGEPSGLDAVSAERRRRRWMREGVKHANETMTRREGVVVGCLNGCSWM</sequence>
<dbReference type="EMBL" id="MU001631">
    <property type="protein sequence ID" value="KAF2487939.1"/>
    <property type="molecule type" value="Genomic_DNA"/>
</dbReference>
<proteinExistence type="predicted"/>
<protein>
    <submittedName>
        <fullName evidence="2">Uncharacterized protein</fullName>
    </submittedName>
</protein>
<keyword evidence="3" id="KW-1185">Reference proteome</keyword>